<dbReference type="PROSITE" id="PS00622">
    <property type="entry name" value="HTH_LUXR_1"/>
    <property type="match status" value="1"/>
</dbReference>
<dbReference type="Pfam" id="PF00072">
    <property type="entry name" value="Response_reg"/>
    <property type="match status" value="1"/>
</dbReference>
<dbReference type="SUPFAM" id="SSF52172">
    <property type="entry name" value="CheY-like"/>
    <property type="match status" value="1"/>
</dbReference>
<dbReference type="Proteomes" id="UP001296967">
    <property type="component" value="Unassembled WGS sequence"/>
</dbReference>
<keyword evidence="7" id="KW-1185">Reference proteome</keyword>
<dbReference type="PROSITE" id="PS50043">
    <property type="entry name" value="HTH_LUXR_2"/>
    <property type="match status" value="1"/>
</dbReference>
<dbReference type="InterPro" id="IPR058245">
    <property type="entry name" value="NreC/VraR/RcsB-like_REC"/>
</dbReference>
<evidence type="ECO:0000256" key="3">
    <source>
        <dbReference type="PROSITE-ProRule" id="PRU00169"/>
    </source>
</evidence>
<dbReference type="SMART" id="SM00448">
    <property type="entry name" value="REC"/>
    <property type="match status" value="1"/>
</dbReference>
<sequence>MRVLLIDDHALFRIGLLELLERRGIEVIDAVGESDVGLRLARDCAPDVVLMDLRMPGENGIELVRKMQRQGIERRVAMLTTSTDERDVIEALQAGVSGYLLKDMEPDDLVAALEGIIAGQTIVAPELTGALARAVRQEPETHAEPAVAFSDLTPREREILCHLAGGQSNKVIANELGISEGTVKLHVKSILRKLKMRSRVEAAVLAVEQGLCDRH</sequence>
<dbReference type="RefSeq" id="WP_201244113.1">
    <property type="nucleotide sequence ID" value="NZ_NHSF01000021.1"/>
</dbReference>
<dbReference type="CDD" id="cd06170">
    <property type="entry name" value="LuxR_C_like"/>
    <property type="match status" value="1"/>
</dbReference>
<evidence type="ECO:0000313" key="6">
    <source>
        <dbReference type="EMBL" id="MBK5929705.1"/>
    </source>
</evidence>
<comment type="caution">
    <text evidence="6">The sequence shown here is derived from an EMBL/GenBank/DDBJ whole genome shotgun (WGS) entry which is preliminary data.</text>
</comment>
<dbReference type="Pfam" id="PF00196">
    <property type="entry name" value="GerE"/>
    <property type="match status" value="1"/>
</dbReference>
<keyword evidence="1 3" id="KW-0597">Phosphoprotein</keyword>
<accession>A0AAJ0UF16</accession>
<dbReference type="InterPro" id="IPR001789">
    <property type="entry name" value="Sig_transdc_resp-reg_receiver"/>
</dbReference>
<dbReference type="GO" id="GO:0000160">
    <property type="term" value="P:phosphorelay signal transduction system"/>
    <property type="evidence" value="ECO:0007669"/>
    <property type="project" value="InterPro"/>
</dbReference>
<evidence type="ECO:0000313" key="7">
    <source>
        <dbReference type="Proteomes" id="UP001296967"/>
    </source>
</evidence>
<feature type="modified residue" description="4-aspartylphosphate" evidence="3">
    <location>
        <position position="52"/>
    </location>
</feature>
<gene>
    <name evidence="6" type="ORF">CCR82_03940</name>
</gene>
<evidence type="ECO:0000259" key="5">
    <source>
        <dbReference type="PROSITE" id="PS50110"/>
    </source>
</evidence>
<proteinExistence type="predicted"/>
<dbReference type="EMBL" id="NHSF01000021">
    <property type="protein sequence ID" value="MBK5929705.1"/>
    <property type="molecule type" value="Genomic_DNA"/>
</dbReference>
<dbReference type="InterPro" id="IPR000792">
    <property type="entry name" value="Tscrpt_reg_LuxR_C"/>
</dbReference>
<feature type="domain" description="Response regulatory" evidence="5">
    <location>
        <begin position="2"/>
        <end position="117"/>
    </location>
</feature>
<dbReference type="SUPFAM" id="SSF46894">
    <property type="entry name" value="C-terminal effector domain of the bipartite response regulators"/>
    <property type="match status" value="1"/>
</dbReference>
<evidence type="ECO:0000256" key="1">
    <source>
        <dbReference type="ARBA" id="ARBA00022553"/>
    </source>
</evidence>
<organism evidence="6 7">
    <name type="scientific">Halochromatium salexigens</name>
    <name type="common">Chromatium salexigens</name>
    <dbReference type="NCBI Taxonomy" id="49447"/>
    <lineage>
        <taxon>Bacteria</taxon>
        <taxon>Pseudomonadati</taxon>
        <taxon>Pseudomonadota</taxon>
        <taxon>Gammaproteobacteria</taxon>
        <taxon>Chromatiales</taxon>
        <taxon>Chromatiaceae</taxon>
        <taxon>Halochromatium</taxon>
    </lineage>
</organism>
<dbReference type="GO" id="GO:0003677">
    <property type="term" value="F:DNA binding"/>
    <property type="evidence" value="ECO:0007669"/>
    <property type="project" value="UniProtKB-KW"/>
</dbReference>
<evidence type="ECO:0000256" key="2">
    <source>
        <dbReference type="ARBA" id="ARBA00023125"/>
    </source>
</evidence>
<dbReference type="PRINTS" id="PR00038">
    <property type="entry name" value="HTHLUXR"/>
</dbReference>
<dbReference type="Gene3D" id="3.40.50.2300">
    <property type="match status" value="1"/>
</dbReference>
<dbReference type="InterPro" id="IPR016032">
    <property type="entry name" value="Sig_transdc_resp-reg_C-effctor"/>
</dbReference>
<dbReference type="PROSITE" id="PS50110">
    <property type="entry name" value="RESPONSE_REGULATORY"/>
    <property type="match status" value="1"/>
</dbReference>
<protein>
    <submittedName>
        <fullName evidence="6">Two-component system response regulator NarL</fullName>
    </submittedName>
</protein>
<keyword evidence="2" id="KW-0238">DNA-binding</keyword>
<feature type="domain" description="HTH luxR-type" evidence="4">
    <location>
        <begin position="145"/>
        <end position="210"/>
    </location>
</feature>
<evidence type="ECO:0000259" key="4">
    <source>
        <dbReference type="PROSITE" id="PS50043"/>
    </source>
</evidence>
<dbReference type="GO" id="GO:0006355">
    <property type="term" value="P:regulation of DNA-templated transcription"/>
    <property type="evidence" value="ECO:0007669"/>
    <property type="project" value="InterPro"/>
</dbReference>
<dbReference type="InterPro" id="IPR011006">
    <property type="entry name" value="CheY-like_superfamily"/>
</dbReference>
<dbReference type="PANTHER" id="PTHR43214">
    <property type="entry name" value="TWO-COMPONENT RESPONSE REGULATOR"/>
    <property type="match status" value="1"/>
</dbReference>
<dbReference type="CDD" id="cd17535">
    <property type="entry name" value="REC_NarL-like"/>
    <property type="match status" value="1"/>
</dbReference>
<dbReference type="InterPro" id="IPR039420">
    <property type="entry name" value="WalR-like"/>
</dbReference>
<reference evidence="6" key="1">
    <citation type="submission" date="2017-05" db="EMBL/GenBank/DDBJ databases">
        <authorList>
            <person name="Imhoff J.F."/>
            <person name="Rahn T."/>
            <person name="Kuenzel S."/>
            <person name="Neulinger S.C."/>
        </authorList>
    </citation>
    <scope>NUCLEOTIDE SEQUENCE</scope>
    <source>
        <strain evidence="6">DSM 4395</strain>
    </source>
</reference>
<reference evidence="6" key="2">
    <citation type="journal article" date="2020" name="Microorganisms">
        <title>Osmotic Adaptation and Compatible Solute Biosynthesis of Phototrophic Bacteria as Revealed from Genome Analyses.</title>
        <authorList>
            <person name="Imhoff J.F."/>
            <person name="Rahn T."/>
            <person name="Kunzel S."/>
            <person name="Keller A."/>
            <person name="Neulinger S.C."/>
        </authorList>
    </citation>
    <scope>NUCLEOTIDE SEQUENCE</scope>
    <source>
        <strain evidence="6">DSM 4395</strain>
    </source>
</reference>
<dbReference type="SMART" id="SM00421">
    <property type="entry name" value="HTH_LUXR"/>
    <property type="match status" value="1"/>
</dbReference>
<dbReference type="AlphaFoldDB" id="A0AAJ0UF16"/>
<name>A0AAJ0UF16_HALSE</name>